<dbReference type="Pfam" id="PF00225">
    <property type="entry name" value="Kinesin"/>
    <property type="match status" value="1"/>
</dbReference>
<dbReference type="FunFam" id="3.40.850.10:FF:000178">
    <property type="entry name" value="Kinesin-related protein3"/>
    <property type="match status" value="1"/>
</dbReference>
<dbReference type="InterPro" id="IPR001752">
    <property type="entry name" value="Kinesin_motor_dom"/>
</dbReference>
<evidence type="ECO:0000256" key="3">
    <source>
        <dbReference type="PROSITE-ProRule" id="PRU00283"/>
    </source>
</evidence>
<feature type="coiled-coil region" evidence="4">
    <location>
        <begin position="124"/>
        <end position="222"/>
    </location>
</feature>
<evidence type="ECO:0000313" key="7">
    <source>
        <dbReference type="EMBL" id="KAL0393548.1"/>
    </source>
</evidence>
<evidence type="ECO:0000256" key="5">
    <source>
        <dbReference type="SAM" id="MobiDB-lite"/>
    </source>
</evidence>
<dbReference type="PANTHER" id="PTHR47972:SF14">
    <property type="entry name" value="KINESIN-LIKE PROTEIN KIN-14J"/>
    <property type="match status" value="1"/>
</dbReference>
<feature type="compositionally biased region" description="Low complexity" evidence="5">
    <location>
        <begin position="867"/>
        <end position="899"/>
    </location>
</feature>
<dbReference type="Gene3D" id="3.40.850.10">
    <property type="entry name" value="Kinesin motor domain"/>
    <property type="match status" value="1"/>
</dbReference>
<keyword evidence="3" id="KW-0067">ATP-binding</keyword>
<dbReference type="EMBL" id="JACGWN010000016">
    <property type="protein sequence ID" value="KAL0393548.1"/>
    <property type="molecule type" value="Genomic_DNA"/>
</dbReference>
<dbReference type="FunFam" id="3.40.850.10:FF:000111">
    <property type="entry name" value="p-loop nucleoside triphosphate hydrolase superfamily protein with CH (Calponin Homology) domain"/>
    <property type="match status" value="1"/>
</dbReference>
<feature type="compositionally biased region" description="Basic and acidic residues" evidence="5">
    <location>
        <begin position="731"/>
        <end position="747"/>
    </location>
</feature>
<reference evidence="7" key="2">
    <citation type="journal article" date="2024" name="Plant">
        <title>Genomic evolution and insights into agronomic trait innovations of Sesamum species.</title>
        <authorList>
            <person name="Miao H."/>
            <person name="Wang L."/>
            <person name="Qu L."/>
            <person name="Liu H."/>
            <person name="Sun Y."/>
            <person name="Le M."/>
            <person name="Wang Q."/>
            <person name="Wei S."/>
            <person name="Zheng Y."/>
            <person name="Lin W."/>
            <person name="Duan Y."/>
            <person name="Cao H."/>
            <person name="Xiong S."/>
            <person name="Wang X."/>
            <person name="Wei L."/>
            <person name="Li C."/>
            <person name="Ma Q."/>
            <person name="Ju M."/>
            <person name="Zhao R."/>
            <person name="Li G."/>
            <person name="Mu C."/>
            <person name="Tian Q."/>
            <person name="Mei H."/>
            <person name="Zhang T."/>
            <person name="Gao T."/>
            <person name="Zhang H."/>
        </authorList>
    </citation>
    <scope>NUCLEOTIDE SEQUENCE</scope>
    <source>
        <strain evidence="7">KEN1</strain>
    </source>
</reference>
<feature type="compositionally biased region" description="Low complexity" evidence="5">
    <location>
        <begin position="701"/>
        <end position="721"/>
    </location>
</feature>
<evidence type="ECO:0000256" key="2">
    <source>
        <dbReference type="ARBA" id="ARBA00023175"/>
    </source>
</evidence>
<evidence type="ECO:0000256" key="1">
    <source>
        <dbReference type="ARBA" id="ARBA00010899"/>
    </source>
</evidence>
<dbReference type="InterPro" id="IPR036961">
    <property type="entry name" value="Kinesin_motor_dom_sf"/>
</dbReference>
<dbReference type="PRINTS" id="PR00380">
    <property type="entry name" value="KINESINHEAVY"/>
</dbReference>
<comment type="caution">
    <text evidence="7">The sequence shown here is derived from an EMBL/GenBank/DDBJ whole genome shotgun (WGS) entry which is preliminary data.</text>
</comment>
<keyword evidence="2 3" id="KW-0505">Motor protein</keyword>
<keyword evidence="3" id="KW-0547">Nucleotide-binding</keyword>
<dbReference type="GO" id="GO:0015630">
    <property type="term" value="C:microtubule cytoskeleton"/>
    <property type="evidence" value="ECO:0007669"/>
    <property type="project" value="TreeGrafter"/>
</dbReference>
<dbReference type="InterPro" id="IPR027640">
    <property type="entry name" value="Kinesin-like_fam"/>
</dbReference>
<feature type="region of interest" description="Disordered" evidence="5">
    <location>
        <begin position="682"/>
        <end position="753"/>
    </location>
</feature>
<accession>A0AAW2SMA4</accession>
<dbReference type="AlphaFoldDB" id="A0AAW2SMA4"/>
<feature type="region of interest" description="Disordered" evidence="5">
    <location>
        <begin position="1"/>
        <end position="20"/>
    </location>
</feature>
<comment type="similarity">
    <text evidence="1">Belongs to the TRAFAC class myosin-kinesin ATPase superfamily. Kinesin family. KIN-14 subfamily.</text>
</comment>
<dbReference type="GO" id="GO:0005524">
    <property type="term" value="F:ATP binding"/>
    <property type="evidence" value="ECO:0007669"/>
    <property type="project" value="UniProtKB-UniRule"/>
</dbReference>
<evidence type="ECO:0000259" key="6">
    <source>
        <dbReference type="PROSITE" id="PS50067"/>
    </source>
</evidence>
<feature type="domain" description="Kinesin motor" evidence="6">
    <location>
        <begin position="310"/>
        <end position="650"/>
    </location>
</feature>
<feature type="binding site" evidence="3">
    <location>
        <begin position="394"/>
        <end position="401"/>
    </location>
    <ligand>
        <name>ATP</name>
        <dbReference type="ChEBI" id="CHEBI:30616"/>
    </ligand>
</feature>
<dbReference type="GO" id="GO:0008017">
    <property type="term" value="F:microtubule binding"/>
    <property type="evidence" value="ECO:0007669"/>
    <property type="project" value="InterPro"/>
</dbReference>
<organism evidence="7">
    <name type="scientific">Sesamum latifolium</name>
    <dbReference type="NCBI Taxonomy" id="2727402"/>
    <lineage>
        <taxon>Eukaryota</taxon>
        <taxon>Viridiplantae</taxon>
        <taxon>Streptophyta</taxon>
        <taxon>Embryophyta</taxon>
        <taxon>Tracheophyta</taxon>
        <taxon>Spermatophyta</taxon>
        <taxon>Magnoliopsida</taxon>
        <taxon>eudicotyledons</taxon>
        <taxon>Gunneridae</taxon>
        <taxon>Pentapetalae</taxon>
        <taxon>asterids</taxon>
        <taxon>lamiids</taxon>
        <taxon>Lamiales</taxon>
        <taxon>Pedaliaceae</taxon>
        <taxon>Sesamum</taxon>
    </lineage>
</organism>
<dbReference type="InterPro" id="IPR027417">
    <property type="entry name" value="P-loop_NTPase"/>
</dbReference>
<dbReference type="PROSITE" id="PS50067">
    <property type="entry name" value="KINESIN_MOTOR_2"/>
    <property type="match status" value="1"/>
</dbReference>
<keyword evidence="4" id="KW-0175">Coiled coil</keyword>
<reference evidence="7" key="1">
    <citation type="submission" date="2020-06" db="EMBL/GenBank/DDBJ databases">
        <authorList>
            <person name="Li T."/>
            <person name="Hu X."/>
            <person name="Zhang T."/>
            <person name="Song X."/>
            <person name="Zhang H."/>
            <person name="Dai N."/>
            <person name="Sheng W."/>
            <person name="Hou X."/>
            <person name="Wei L."/>
        </authorList>
    </citation>
    <scope>NUCLEOTIDE SEQUENCE</scope>
    <source>
        <strain evidence="7">KEN1</strain>
        <tissue evidence="7">Leaf</tissue>
    </source>
</reference>
<sequence length="905" mass="101083">MDPQSEVHVSENSELDGLSEVRNGNVSGRIEAFNGLAEGHNFSGVLKSKRVHYADIPAFKISELTKLGNLENASLHSLFSTVNRILDECIEKSNQDIPQRVASVLKLVVQEIEQRVTKQADNMRKVVMNQLQQMKIEKTKIEEKKKLEEQDLTKLRKEKDICESKILSLNEELNLAKKSYEENLFHLEAKAEESKDKLQKKIVELESLLTDSRKKIKELEDFSESKFLRWKRKEQEYKHFIDSQFGSLQELRLASESIKQEVSKINNTFAEEFYHFGLNLQGLIDTAQNYQSVLEENRKLYNEVQDLKGNIRVYCRIRPFLSGQNGRQTTIQYIGDNGELVVINPSKPGKDSHRLFKFNKVFGPAATQEDVFRDTQPLIRSVLDGYNVCIFAYGQTGSGKTYTMSGPNASSVADWGVNYRALNDLFNISQKRHSSIAYEIGVQMVEIYNEQILANILALLAFSYWMHPIVSFNLHTLGIWNTSQPNGLAVPDASLHTVKSTPDVLELMKVGLTNRAVGATALNERSSRSHSILTIHVSGTELETNAILRGCLHLVDLAGSERVDRSEATGDRLREAQHINKSLSALGDVISALAQKNSHVPYRNSKLTQVLQSSLGGQAKTLMFVQLNPDVESYSESISTLKFAERVSGVELGAARSNKEGRGVRELMEQVASLKDAVAKKDEEMAQLRSQKPNGNDEKQGVISPRYGSSSSRRQSLGGVRPNQRLSGRKSTSDLENRSEYSDKHSEAGSQQSMDEFKHHKEFFLQSRLAVVDGAENFSEDIGLKFDLADGAKNINDDVELFGFGDEDSEERLSDISDGVLSMGTETDGSINSVIEYTLFPETPKPTVEITEKPNVPVQLPRPPTKQGQSGTSTLSLSKSSSKIPSSRKATASSSSAIKPPKRWQ</sequence>
<dbReference type="GO" id="GO:0003777">
    <property type="term" value="F:microtubule motor activity"/>
    <property type="evidence" value="ECO:0007669"/>
    <property type="project" value="InterPro"/>
</dbReference>
<gene>
    <name evidence="7" type="ORF">Slati_4321000</name>
</gene>
<proteinExistence type="inferred from homology"/>
<dbReference type="GO" id="GO:0007018">
    <property type="term" value="P:microtubule-based movement"/>
    <property type="evidence" value="ECO:0007669"/>
    <property type="project" value="InterPro"/>
</dbReference>
<name>A0AAW2SMA4_9LAMI</name>
<feature type="region of interest" description="Disordered" evidence="5">
    <location>
        <begin position="842"/>
        <end position="905"/>
    </location>
</feature>
<feature type="coiled-coil region" evidence="4">
    <location>
        <begin position="248"/>
        <end position="310"/>
    </location>
</feature>
<dbReference type="SMART" id="SM00129">
    <property type="entry name" value="KISc"/>
    <property type="match status" value="1"/>
</dbReference>
<dbReference type="SUPFAM" id="SSF52540">
    <property type="entry name" value="P-loop containing nucleoside triphosphate hydrolases"/>
    <property type="match status" value="1"/>
</dbReference>
<protein>
    <submittedName>
        <fullName evidence="7">Kinesin-like protein KIN-14J</fullName>
    </submittedName>
</protein>
<evidence type="ECO:0000256" key="4">
    <source>
        <dbReference type="SAM" id="Coils"/>
    </source>
</evidence>
<dbReference type="PANTHER" id="PTHR47972">
    <property type="entry name" value="KINESIN-LIKE PROTEIN KLP-3"/>
    <property type="match status" value="1"/>
</dbReference>